<dbReference type="PANTHER" id="PTHR33969:SF2">
    <property type="entry name" value="SEGREGATION AND CONDENSATION PROTEIN A"/>
    <property type="match status" value="1"/>
</dbReference>
<accession>A0ABT7QNW9</accession>
<protein>
    <recommendedName>
        <fullName evidence="1">Segregation and condensation protein A</fullName>
    </recommendedName>
</protein>
<evidence type="ECO:0000313" key="3">
    <source>
        <dbReference type="Proteomes" id="UP001168167"/>
    </source>
</evidence>
<dbReference type="EMBL" id="JANQAO010000003">
    <property type="protein sequence ID" value="MDM5148065.1"/>
    <property type="molecule type" value="Genomic_DNA"/>
</dbReference>
<dbReference type="Proteomes" id="UP001168167">
    <property type="component" value="Unassembled WGS sequence"/>
</dbReference>
<dbReference type="Gene3D" id="6.10.250.2410">
    <property type="match status" value="1"/>
</dbReference>
<dbReference type="PANTHER" id="PTHR33969">
    <property type="entry name" value="SEGREGATION AND CONDENSATION PROTEIN A"/>
    <property type="match status" value="1"/>
</dbReference>
<keyword evidence="3" id="KW-1185">Reference proteome</keyword>
<dbReference type="Pfam" id="PF02616">
    <property type="entry name" value="SMC_ScpA"/>
    <property type="match status" value="1"/>
</dbReference>
<evidence type="ECO:0000313" key="2">
    <source>
        <dbReference type="EMBL" id="MDM5148065.1"/>
    </source>
</evidence>
<gene>
    <name evidence="2" type="ORF">NQX30_06780</name>
</gene>
<dbReference type="InterPro" id="IPR003768">
    <property type="entry name" value="ScpA"/>
</dbReference>
<reference evidence="2" key="2">
    <citation type="journal article" date="2023" name="Microbiome">
        <title>Synthase-selected sorting approach identifies a beta-lactone synthase in a nudibranch symbiotic bacterium.</title>
        <authorList>
            <person name="Dzunkova M."/>
            <person name="La Clair J.J."/>
            <person name="Tyml T."/>
            <person name="Doud D."/>
            <person name="Schulz F."/>
            <person name="Piquer-Esteban S."/>
            <person name="Porcel Sanchis D."/>
            <person name="Osborn A."/>
            <person name="Robinson D."/>
            <person name="Louie K.B."/>
            <person name="Bowen B.P."/>
            <person name="Bowers R.M."/>
            <person name="Lee J."/>
            <person name="Arnau V."/>
            <person name="Diaz-Villanueva W."/>
            <person name="Stepanauskas R."/>
            <person name="Gosliner T."/>
            <person name="Date S.V."/>
            <person name="Northen T.R."/>
            <person name="Cheng J.F."/>
            <person name="Burkart M.D."/>
            <person name="Woyke T."/>
        </authorList>
    </citation>
    <scope>NUCLEOTIDE SEQUENCE</scope>
    <source>
        <strain evidence="2">Df01</strain>
    </source>
</reference>
<comment type="caution">
    <text evidence="2">The sequence shown here is derived from an EMBL/GenBank/DDBJ whole genome shotgun (WGS) entry which is preliminary data.</text>
</comment>
<organism evidence="2 3">
    <name type="scientific">Candidatus Doriopsillibacter californiensis</name>
    <dbReference type="NCBI Taxonomy" id="2970740"/>
    <lineage>
        <taxon>Bacteria</taxon>
        <taxon>Pseudomonadati</taxon>
        <taxon>Pseudomonadota</taxon>
        <taxon>Gammaproteobacteria</taxon>
        <taxon>Candidatus Tethybacterales</taxon>
        <taxon>Candidatus Persebacteraceae</taxon>
        <taxon>Candidatus Doriopsillibacter</taxon>
    </lineage>
</organism>
<reference evidence="2" key="1">
    <citation type="submission" date="2022-08" db="EMBL/GenBank/DDBJ databases">
        <authorList>
            <person name="Dzunkova M."/>
            <person name="La Clair J."/>
            <person name="Tyml T."/>
            <person name="Doud D."/>
            <person name="Schulz F."/>
            <person name="Piquer S."/>
            <person name="Porcel Sanchis D."/>
            <person name="Osborn A."/>
            <person name="Robinson D."/>
            <person name="Louie K.B."/>
            <person name="Bowen B.P."/>
            <person name="Bowers R."/>
            <person name="Lee J."/>
            <person name="Arnau Llombart V."/>
            <person name="Diaz Villanueva W."/>
            <person name="Gosliner T."/>
            <person name="Northen T."/>
            <person name="Cheng J.-F."/>
            <person name="Burkart M.D."/>
            <person name="Woyke T."/>
        </authorList>
    </citation>
    <scope>NUCLEOTIDE SEQUENCE</scope>
    <source>
        <strain evidence="2">Df01</strain>
    </source>
</reference>
<sequence length="271" mass="30874">MSDTLNDSALTPMALVYGEPLNDTPSSLYIPPTAMRVLLEHFAGPLDLLLYLVRKHRFDIMDIPMTVLCRQYAAYVEEALKIEDNLEIAADYLTMAAFLVEIKSKMLLPKLAVAEDEEDDPRADLVRRLLEYERIREAAQRLGEMPRRERDFVSPQVPVEWPERKKTKPVVHPEQLASAFWAVLARARQLAPYKMRKKTASVRELMSSVLRRLAGERWLGFRTLVSRGLPGISFLAVLQLAAEHIVSLHQPGPEDELFVQLRENSNDAGKN</sequence>
<name>A0ABT7QNW9_9GAMM</name>
<proteinExistence type="predicted"/>
<evidence type="ECO:0000256" key="1">
    <source>
        <dbReference type="ARBA" id="ARBA00044777"/>
    </source>
</evidence>